<dbReference type="InterPro" id="IPR014729">
    <property type="entry name" value="Rossmann-like_a/b/a_fold"/>
</dbReference>
<dbReference type="GO" id="GO:0005524">
    <property type="term" value="F:ATP binding"/>
    <property type="evidence" value="ECO:0007669"/>
    <property type="project" value="UniProtKB-KW"/>
</dbReference>
<keyword evidence="1" id="KW-0547">Nucleotide-binding</keyword>
<dbReference type="GO" id="GO:0004810">
    <property type="term" value="F:CCA tRNA nucleotidyltransferase activity"/>
    <property type="evidence" value="ECO:0007669"/>
    <property type="project" value="InterPro"/>
</dbReference>
<dbReference type="InterPro" id="IPR020536">
    <property type="entry name" value="ThiI_AANH"/>
</dbReference>
<evidence type="ECO:0000256" key="1">
    <source>
        <dbReference type="ARBA" id="ARBA00022741"/>
    </source>
</evidence>
<dbReference type="AlphaFoldDB" id="A0A1B1TF83"/>
<dbReference type="Pfam" id="PF02568">
    <property type="entry name" value="ThiI"/>
    <property type="match status" value="1"/>
</dbReference>
<dbReference type="SUPFAM" id="SSF52402">
    <property type="entry name" value="Adenine nucleotide alpha hydrolases-like"/>
    <property type="match status" value="1"/>
</dbReference>
<dbReference type="Gene3D" id="3.40.50.620">
    <property type="entry name" value="HUPs"/>
    <property type="match status" value="1"/>
</dbReference>
<organism evidence="4">
    <name type="scientific">uncultured Poseidoniia archaeon</name>
    <dbReference type="NCBI Taxonomy" id="1697135"/>
    <lineage>
        <taxon>Archaea</taxon>
        <taxon>Methanobacteriati</taxon>
        <taxon>Thermoplasmatota</taxon>
        <taxon>Candidatus Poseidoniia</taxon>
        <taxon>environmental samples</taxon>
    </lineage>
</organism>
<name>A0A1B1TF83_9ARCH</name>
<accession>A0A1B1TF83</accession>
<dbReference type="EMBL" id="KP211912">
    <property type="protein sequence ID" value="ANV80945.1"/>
    <property type="molecule type" value="Genomic_DNA"/>
</dbReference>
<keyword evidence="2" id="KW-0067">ATP-binding</keyword>
<dbReference type="InterPro" id="IPR050102">
    <property type="entry name" value="tRNA_sulfurtransferase_ThiI"/>
</dbReference>
<dbReference type="PANTHER" id="PTHR43209">
    <property type="entry name" value="TRNA SULFURTRANSFERASE"/>
    <property type="match status" value="1"/>
</dbReference>
<dbReference type="PANTHER" id="PTHR43209:SF1">
    <property type="entry name" value="TRNA SULFURTRANSFERASE"/>
    <property type="match status" value="1"/>
</dbReference>
<evidence type="ECO:0000259" key="3">
    <source>
        <dbReference type="Pfam" id="PF02568"/>
    </source>
</evidence>
<evidence type="ECO:0000256" key="2">
    <source>
        <dbReference type="ARBA" id="ARBA00022840"/>
    </source>
</evidence>
<feature type="domain" description="Thil AANH" evidence="3">
    <location>
        <begin position="7"/>
        <end position="203"/>
    </location>
</feature>
<dbReference type="GO" id="GO:0052837">
    <property type="term" value="P:thiazole biosynthetic process"/>
    <property type="evidence" value="ECO:0007669"/>
    <property type="project" value="TreeGrafter"/>
</dbReference>
<dbReference type="GO" id="GO:0005829">
    <property type="term" value="C:cytosol"/>
    <property type="evidence" value="ECO:0007669"/>
    <property type="project" value="TreeGrafter"/>
</dbReference>
<protein>
    <submittedName>
        <fullName evidence="4">Thiamine biosynthesis protein ThiI</fullName>
    </submittedName>
</protein>
<sequence length="223" mass="24728">MSQSKVCIALVSGGIDSPVAVARMLKQGWTIHCLHFSQEEITGPQGEEKTIALLRHILSLEGKLGELARENLNRTITIIPIAQQLAKFTEHWAHTEYFIHMKRMFHLIGDIIGKQKGATHILTGENLGQVSSQTLGNLGAIEQMSELTPLRPLLSFDKRYIIDMARELGTYDISVGVEVCDALGPNRPTTVANQEWLEKSEQRAGGLNILCDEAIGLKYELNL</sequence>
<evidence type="ECO:0000313" key="4">
    <source>
        <dbReference type="EMBL" id="ANV80945.1"/>
    </source>
</evidence>
<proteinExistence type="predicted"/>
<dbReference type="GO" id="GO:0002937">
    <property type="term" value="P:tRNA 4-thiouridine biosynthesis"/>
    <property type="evidence" value="ECO:0007669"/>
    <property type="project" value="TreeGrafter"/>
</dbReference>
<reference evidence="4" key="1">
    <citation type="submission" date="2014-11" db="EMBL/GenBank/DDBJ databases">
        <authorList>
            <person name="Zhu J."/>
            <person name="Qi W."/>
            <person name="Song R."/>
        </authorList>
    </citation>
    <scope>NUCLEOTIDE SEQUENCE</scope>
</reference>
<reference evidence="4" key="2">
    <citation type="journal article" date="2015" name="ISME J.">
        <title>A new class of marine Euryarchaeota group II from the Mediterranean deep chlorophyll maximum.</title>
        <authorList>
            <person name="Martin-Cuadrado A.B."/>
            <person name="Garcia-Heredia I."/>
            <person name="Molto A.G."/>
            <person name="Lopez-Ubeda R."/>
            <person name="Kimes N."/>
            <person name="Lopez-Garcia P."/>
            <person name="Moreira D."/>
            <person name="Rodriguez-Valera F."/>
        </authorList>
    </citation>
    <scope>NUCLEOTIDE SEQUENCE</scope>
</reference>